<dbReference type="Proteomes" id="UP000595064">
    <property type="component" value="Chromosome"/>
</dbReference>
<dbReference type="EMBL" id="CP065748">
    <property type="protein sequence ID" value="QPS78652.1"/>
    <property type="molecule type" value="Genomic_DNA"/>
</dbReference>
<evidence type="ECO:0000313" key="1">
    <source>
        <dbReference type="EMBL" id="QPS78652.1"/>
    </source>
</evidence>
<reference evidence="2 3" key="1">
    <citation type="submission" date="2016-10" db="EMBL/GenBank/DDBJ databases">
        <authorList>
            <person name="de Groot N.N."/>
        </authorList>
    </citation>
    <scope>NUCLEOTIDE SEQUENCE [LARGE SCALE GENOMIC DNA]</scope>
    <source>
        <strain evidence="2 3">LMG 24775</strain>
    </source>
</reference>
<accession>A0A1H3QIA9</accession>
<evidence type="ECO:0000313" key="3">
    <source>
        <dbReference type="Proteomes" id="UP000183417"/>
    </source>
</evidence>
<protein>
    <submittedName>
        <fullName evidence="2">Uncharacterized protein</fullName>
    </submittedName>
</protein>
<dbReference type="KEGG" id="dla:I6G47_16615"/>
<dbReference type="GeneID" id="94694619"/>
<dbReference type="RefSeq" id="WP_016453212.1">
    <property type="nucleotide sequence ID" value="NZ_CP065748.1"/>
</dbReference>
<name>A0A1H3QIA9_9BURK</name>
<sequence>MDSLLYMGVRITPASLPSDASPGAWLPRATLLEVASGKALEAITDDQPCDTQPEADARALRLGKRHVMKVLHQG</sequence>
<keyword evidence="4" id="KW-1185">Reference proteome</keyword>
<dbReference type="EMBL" id="FNPE01000012">
    <property type="protein sequence ID" value="SDZ12778.1"/>
    <property type="molecule type" value="Genomic_DNA"/>
</dbReference>
<evidence type="ECO:0000313" key="2">
    <source>
        <dbReference type="EMBL" id="SDZ12778.1"/>
    </source>
</evidence>
<dbReference type="AlphaFoldDB" id="A0A1H3QIA9"/>
<dbReference type="Proteomes" id="UP000183417">
    <property type="component" value="Unassembled WGS sequence"/>
</dbReference>
<proteinExistence type="predicted"/>
<organism evidence="2 3">
    <name type="scientific">Delftia lacustris</name>
    <dbReference type="NCBI Taxonomy" id="558537"/>
    <lineage>
        <taxon>Bacteria</taxon>
        <taxon>Pseudomonadati</taxon>
        <taxon>Pseudomonadota</taxon>
        <taxon>Betaproteobacteria</taxon>
        <taxon>Burkholderiales</taxon>
        <taxon>Comamonadaceae</taxon>
        <taxon>Delftia</taxon>
    </lineage>
</organism>
<gene>
    <name evidence="1" type="ORF">I6G47_16615</name>
    <name evidence="2" type="ORF">SAMN05421547_112174</name>
</gene>
<reference evidence="1 4" key="2">
    <citation type="submission" date="2020-12" db="EMBL/GenBank/DDBJ databases">
        <title>FDA dAtabase for Regulatory Grade micrObial Sequences (FDA-ARGOS): Supporting development and validation of Infectious Disease Dx tests.</title>
        <authorList>
            <person name="Sproer C."/>
            <person name="Gronow S."/>
            <person name="Severitt S."/>
            <person name="Schroder I."/>
            <person name="Tallon L."/>
            <person name="Sadzewicz L."/>
            <person name="Zhao X."/>
            <person name="Boylan J."/>
            <person name="Ott S."/>
            <person name="Bowen H."/>
            <person name="Vavikolanu K."/>
            <person name="Mehta A."/>
            <person name="Aluvathingal J."/>
            <person name="Nadendla S."/>
            <person name="Lowell S."/>
            <person name="Myers T."/>
            <person name="Yan Y."/>
            <person name="Sichtig H."/>
        </authorList>
    </citation>
    <scope>NUCLEOTIDE SEQUENCE [LARGE SCALE GENOMIC DNA]</scope>
    <source>
        <strain evidence="1 4">FDAARGOS_890</strain>
    </source>
</reference>
<evidence type="ECO:0000313" key="4">
    <source>
        <dbReference type="Proteomes" id="UP000595064"/>
    </source>
</evidence>